<gene>
    <name evidence="1" type="ORF">CTI12_AA436440</name>
</gene>
<dbReference type="Proteomes" id="UP000245207">
    <property type="component" value="Unassembled WGS sequence"/>
</dbReference>
<dbReference type="AlphaFoldDB" id="A0A2U1LZB2"/>
<dbReference type="STRING" id="35608.A0A2U1LZB2"/>
<protein>
    <submittedName>
        <fullName evidence="1">GTP-binding family protein</fullName>
    </submittedName>
</protein>
<evidence type="ECO:0000313" key="1">
    <source>
        <dbReference type="EMBL" id="PWA54352.1"/>
    </source>
</evidence>
<reference evidence="1 2" key="1">
    <citation type="journal article" date="2018" name="Mol. Plant">
        <title>The genome of Artemisia annua provides insight into the evolution of Asteraceae family and artemisinin biosynthesis.</title>
        <authorList>
            <person name="Shen Q."/>
            <person name="Zhang L."/>
            <person name="Liao Z."/>
            <person name="Wang S."/>
            <person name="Yan T."/>
            <person name="Shi P."/>
            <person name="Liu M."/>
            <person name="Fu X."/>
            <person name="Pan Q."/>
            <person name="Wang Y."/>
            <person name="Lv Z."/>
            <person name="Lu X."/>
            <person name="Zhang F."/>
            <person name="Jiang W."/>
            <person name="Ma Y."/>
            <person name="Chen M."/>
            <person name="Hao X."/>
            <person name="Li L."/>
            <person name="Tang Y."/>
            <person name="Lv G."/>
            <person name="Zhou Y."/>
            <person name="Sun X."/>
            <person name="Brodelius P.E."/>
            <person name="Rose J.K.C."/>
            <person name="Tang K."/>
        </authorList>
    </citation>
    <scope>NUCLEOTIDE SEQUENCE [LARGE SCALE GENOMIC DNA]</scope>
    <source>
        <strain evidence="2">cv. Huhao1</strain>
        <tissue evidence="1">Leaf</tissue>
    </source>
</reference>
<organism evidence="1 2">
    <name type="scientific">Artemisia annua</name>
    <name type="common">Sweet wormwood</name>
    <dbReference type="NCBI Taxonomy" id="35608"/>
    <lineage>
        <taxon>Eukaryota</taxon>
        <taxon>Viridiplantae</taxon>
        <taxon>Streptophyta</taxon>
        <taxon>Embryophyta</taxon>
        <taxon>Tracheophyta</taxon>
        <taxon>Spermatophyta</taxon>
        <taxon>Magnoliopsida</taxon>
        <taxon>eudicotyledons</taxon>
        <taxon>Gunneridae</taxon>
        <taxon>Pentapetalae</taxon>
        <taxon>asterids</taxon>
        <taxon>campanulids</taxon>
        <taxon>Asterales</taxon>
        <taxon>Asteraceae</taxon>
        <taxon>Asteroideae</taxon>
        <taxon>Anthemideae</taxon>
        <taxon>Artemisiinae</taxon>
        <taxon>Artemisia</taxon>
    </lineage>
</organism>
<keyword evidence="2" id="KW-1185">Reference proteome</keyword>
<accession>A0A2U1LZB2</accession>
<dbReference type="OrthoDB" id="269151at2759"/>
<proteinExistence type="predicted"/>
<name>A0A2U1LZB2_ARTAN</name>
<dbReference type="EMBL" id="PKPP01007102">
    <property type="protein sequence ID" value="PWA54352.1"/>
    <property type="molecule type" value="Genomic_DNA"/>
</dbReference>
<comment type="caution">
    <text evidence="1">The sequence shown here is derived from an EMBL/GenBank/DDBJ whole genome shotgun (WGS) entry which is preliminary data.</text>
</comment>
<evidence type="ECO:0000313" key="2">
    <source>
        <dbReference type="Proteomes" id="UP000245207"/>
    </source>
</evidence>
<sequence>MVLKMQNNLNQQPSSRPLSSLFQTETAQIQDASFLNAVVKQKQACLEHLTHMATVKGIGRLVYDKGSMKFGRLPNFVAYEVNIKRTARGLLPWPERSGIVGYPNVGRSSLKDIIRFRNRVTRYSRLSSWFWQFLYSFQNDTGCSSINVDTPDSETFSAVVGGHKYMADFYISDFQSRVNVERPKKEILVTNMMELMSSQISLEISLTTRSSISIDAFTDKFSADVGSPNVPTSRDCKSRLSHLATQWISVFLDFGAPGCLQMLTIIFGNHQRSQTKPGSKLEMGELIVLLGSSCFRSLPKKDLNGYVGRDLQDAGITKKTSMQNGFSPLYYSIDSTAKLKEEINTVSKHELELLKMMSN</sequence>